<dbReference type="PANTHER" id="PTHR28133">
    <property type="entry name" value="REQUIRED FOR RESPIRATORY GROWTH PROTEIN 7, MITOCHONDRIAL"/>
    <property type="match status" value="1"/>
</dbReference>
<name>A0AAD7XAT9_9APHY</name>
<gene>
    <name evidence="3" type="ORF">ONZ51_g3831</name>
</gene>
<keyword evidence="4" id="KW-1185">Reference proteome</keyword>
<comment type="subcellular location">
    <subcellularLocation>
        <location evidence="1">Mitochondrion</location>
    </subcellularLocation>
</comment>
<evidence type="ECO:0000313" key="3">
    <source>
        <dbReference type="EMBL" id="KAJ8488014.1"/>
    </source>
</evidence>
<dbReference type="Proteomes" id="UP001215151">
    <property type="component" value="Unassembled WGS sequence"/>
</dbReference>
<dbReference type="InterPro" id="IPR018828">
    <property type="entry name" value="RRG7"/>
</dbReference>
<reference evidence="3" key="1">
    <citation type="submission" date="2022-11" db="EMBL/GenBank/DDBJ databases">
        <title>Genome Sequence of Cubamyces cubensis.</title>
        <authorList>
            <person name="Buettner E."/>
        </authorList>
    </citation>
    <scope>NUCLEOTIDE SEQUENCE</scope>
    <source>
        <strain evidence="3">MPL-01</strain>
    </source>
</reference>
<evidence type="ECO:0000313" key="4">
    <source>
        <dbReference type="Proteomes" id="UP001215151"/>
    </source>
</evidence>
<sequence>MRRTAESLYLNRVAKGANFERRSLRLLREHLSMSLRRVGGKGDGGIDLQGWWWLPVECLGQTPTSSADTAGTPPRGRLRVIAQCKNEDKKVLPRYIRELEGTVLRYCSSSLLKQNDTHPAPITRDALVGLFLSTSPFSQTSFLQAYSSPIPLALLHLPEPPTSGDGTDGSDPAAVATHTDAPQDAALQGTIVFNPALGGHTGLLRGMVEPRWERSSDVDEGRPGIWTNGTRIQSWTPENDEDIQEAPVNITLMTIAYVYQGRKVRLIGLEWMPVDIDVASHAGCDLYAMRLKFRST</sequence>
<proteinExistence type="predicted"/>
<dbReference type="Pfam" id="PF10356">
    <property type="entry name" value="RRG7"/>
    <property type="match status" value="1"/>
</dbReference>
<dbReference type="GO" id="GO:0005739">
    <property type="term" value="C:mitochondrion"/>
    <property type="evidence" value="ECO:0007669"/>
    <property type="project" value="UniProtKB-SubCell"/>
</dbReference>
<protein>
    <submittedName>
        <fullName evidence="3">Uncharacterized protein</fullName>
    </submittedName>
</protein>
<evidence type="ECO:0000256" key="1">
    <source>
        <dbReference type="ARBA" id="ARBA00004173"/>
    </source>
</evidence>
<organism evidence="3 4">
    <name type="scientific">Trametes cubensis</name>
    <dbReference type="NCBI Taxonomy" id="1111947"/>
    <lineage>
        <taxon>Eukaryota</taxon>
        <taxon>Fungi</taxon>
        <taxon>Dikarya</taxon>
        <taxon>Basidiomycota</taxon>
        <taxon>Agaricomycotina</taxon>
        <taxon>Agaricomycetes</taxon>
        <taxon>Polyporales</taxon>
        <taxon>Polyporaceae</taxon>
        <taxon>Trametes</taxon>
    </lineage>
</organism>
<comment type="caution">
    <text evidence="3">The sequence shown here is derived from an EMBL/GenBank/DDBJ whole genome shotgun (WGS) entry which is preliminary data.</text>
</comment>
<keyword evidence="2" id="KW-0496">Mitochondrion</keyword>
<accession>A0AAD7XAT9</accession>
<evidence type="ECO:0000256" key="2">
    <source>
        <dbReference type="ARBA" id="ARBA00023128"/>
    </source>
</evidence>
<dbReference type="EMBL" id="JAPEVG010000069">
    <property type="protein sequence ID" value="KAJ8488014.1"/>
    <property type="molecule type" value="Genomic_DNA"/>
</dbReference>
<dbReference type="AlphaFoldDB" id="A0AAD7XAT9"/>
<dbReference type="PANTHER" id="PTHR28133:SF1">
    <property type="entry name" value="REQUIRED FOR RESPIRATORY GROWTH PROTEIN 7, MITOCHONDRIAL"/>
    <property type="match status" value="1"/>
</dbReference>